<evidence type="ECO:0000313" key="3">
    <source>
        <dbReference type="Proteomes" id="UP001314635"/>
    </source>
</evidence>
<dbReference type="PANTHER" id="PTHR47129">
    <property type="entry name" value="QUINONE OXIDOREDUCTASE 2"/>
    <property type="match status" value="1"/>
</dbReference>
<evidence type="ECO:0000313" key="2">
    <source>
        <dbReference type="EMBL" id="MBR1136493.1"/>
    </source>
</evidence>
<dbReference type="Gene3D" id="3.90.25.10">
    <property type="entry name" value="UDP-galactose 4-epimerase, domain 1"/>
    <property type="match status" value="1"/>
</dbReference>
<dbReference type="Proteomes" id="UP001314635">
    <property type="component" value="Unassembled WGS sequence"/>
</dbReference>
<dbReference type="InterPro" id="IPR008030">
    <property type="entry name" value="NmrA-like"/>
</dbReference>
<dbReference type="SUPFAM" id="SSF51735">
    <property type="entry name" value="NAD(P)-binding Rossmann-fold domains"/>
    <property type="match status" value="1"/>
</dbReference>
<name>A0ABS5G5F4_9BRAD</name>
<protein>
    <submittedName>
        <fullName evidence="2">SDR family oxidoreductase</fullName>
    </submittedName>
</protein>
<dbReference type="InterPro" id="IPR052718">
    <property type="entry name" value="NmrA-type_oxidoreductase"/>
</dbReference>
<gene>
    <name evidence="2" type="ORF">JQ619_12010</name>
</gene>
<dbReference type="CDD" id="cd05269">
    <property type="entry name" value="TMR_SDR_a"/>
    <property type="match status" value="1"/>
</dbReference>
<feature type="domain" description="NmrA-like" evidence="1">
    <location>
        <begin position="2"/>
        <end position="264"/>
    </location>
</feature>
<comment type="caution">
    <text evidence="2">The sequence shown here is derived from an EMBL/GenBank/DDBJ whole genome shotgun (WGS) entry which is preliminary data.</text>
</comment>
<dbReference type="Gene3D" id="3.40.50.720">
    <property type="entry name" value="NAD(P)-binding Rossmann-like Domain"/>
    <property type="match status" value="1"/>
</dbReference>
<reference evidence="3" key="1">
    <citation type="journal article" date="2021" name="ISME J.">
        <title>Evolutionary origin and ecological implication of a unique nif island in free-living Bradyrhizobium lineages.</title>
        <authorList>
            <person name="Tao J."/>
        </authorList>
    </citation>
    <scope>NUCLEOTIDE SEQUENCE [LARGE SCALE GENOMIC DNA]</scope>
    <source>
        <strain evidence="3">SZCCT0094</strain>
    </source>
</reference>
<sequence length="295" mass="31027">MSDTLLVTGAAGQLGRAVIRHLLTTLKVPAGSIIAATRKPEQLKDLAAQGVQVRAADFDDPQSLPAAFAGVGRMLLISTDRLDRPGYRAEQHGRAIAAAEQAGVGHVVYTSMPKPDNSPLLIAPDHARTEAALRDSKLAGWTVLRNHWYFENLLMSLPQILGSGRWFTADEGGASADIARDDLARAAAVVLAGNFSGKRAFTLSGGQALTKAEIARILSEANGKPIEVVQVPLPGLIQGMVGAGLPQPLAEIFASFDTNTAQGRVAEVTGDYQAITGVAPQSFADWVDKTKGAFA</sequence>
<evidence type="ECO:0000259" key="1">
    <source>
        <dbReference type="Pfam" id="PF05368"/>
    </source>
</evidence>
<organism evidence="2 3">
    <name type="scientific">Bradyrhizobium denitrificans</name>
    <dbReference type="NCBI Taxonomy" id="2734912"/>
    <lineage>
        <taxon>Bacteria</taxon>
        <taxon>Pseudomonadati</taxon>
        <taxon>Pseudomonadota</taxon>
        <taxon>Alphaproteobacteria</taxon>
        <taxon>Hyphomicrobiales</taxon>
        <taxon>Nitrobacteraceae</taxon>
        <taxon>Bradyrhizobium</taxon>
    </lineage>
</organism>
<keyword evidence="3" id="KW-1185">Reference proteome</keyword>
<proteinExistence type="predicted"/>
<accession>A0ABS5G5F4</accession>
<dbReference type="EMBL" id="JAFCLK010000010">
    <property type="protein sequence ID" value="MBR1136493.1"/>
    <property type="molecule type" value="Genomic_DNA"/>
</dbReference>
<dbReference type="Pfam" id="PF05368">
    <property type="entry name" value="NmrA"/>
    <property type="match status" value="1"/>
</dbReference>
<dbReference type="PANTHER" id="PTHR47129:SF1">
    <property type="entry name" value="NMRA-LIKE DOMAIN-CONTAINING PROTEIN"/>
    <property type="match status" value="1"/>
</dbReference>
<dbReference type="InterPro" id="IPR036291">
    <property type="entry name" value="NAD(P)-bd_dom_sf"/>
</dbReference>
<dbReference type="RefSeq" id="WP_172237304.1">
    <property type="nucleotide sequence ID" value="NZ_JABFDP010000015.1"/>
</dbReference>